<organism evidence="1 2">
    <name type="scientific">Frieseomelitta varia</name>
    <dbReference type="NCBI Taxonomy" id="561572"/>
    <lineage>
        <taxon>Eukaryota</taxon>
        <taxon>Metazoa</taxon>
        <taxon>Ecdysozoa</taxon>
        <taxon>Arthropoda</taxon>
        <taxon>Hexapoda</taxon>
        <taxon>Insecta</taxon>
        <taxon>Pterygota</taxon>
        <taxon>Neoptera</taxon>
        <taxon>Endopterygota</taxon>
        <taxon>Hymenoptera</taxon>
        <taxon>Apocrita</taxon>
        <taxon>Aculeata</taxon>
        <taxon>Apoidea</taxon>
        <taxon>Anthophila</taxon>
        <taxon>Apidae</taxon>
        <taxon>Frieseomelitta</taxon>
    </lineage>
</organism>
<gene>
    <name evidence="1" type="ORF">E2986_12764</name>
</gene>
<reference evidence="1" key="1">
    <citation type="submission" date="2019-11" db="EMBL/GenBank/DDBJ databases">
        <title>The nuclear and mitochondrial genomes of Frieseomelitta varia - a highly eusocial stingless bee (Meliponini) with a permanently sterile worker caste.</title>
        <authorList>
            <person name="Freitas F.C.P."/>
            <person name="Lourenco A.P."/>
            <person name="Nunes F.M.F."/>
            <person name="Paschoal A.R."/>
            <person name="Abreu F.C.P."/>
            <person name="Barbin F.O."/>
            <person name="Bataglia L."/>
            <person name="Cardoso-Junior C.A.M."/>
            <person name="Cervoni M.S."/>
            <person name="Silva S.R."/>
            <person name="Dalarmi F."/>
            <person name="Del Lama M.A."/>
            <person name="Depintor T.S."/>
            <person name="Ferreira K.M."/>
            <person name="Goria P.S."/>
            <person name="Jaskot M.C."/>
            <person name="Lago D.C."/>
            <person name="Luna-Lucena D."/>
            <person name="Moda L.M."/>
            <person name="Nascimento L."/>
            <person name="Pedrino M."/>
            <person name="Rabico F.O."/>
            <person name="Sanches F.C."/>
            <person name="Santos D.E."/>
            <person name="Santos C.G."/>
            <person name="Vieira J."/>
            <person name="Lopes T.F."/>
            <person name="Barchuk A.R."/>
            <person name="Hartfelder K."/>
            <person name="Simoes Z.L.P."/>
            <person name="Bitondi M.M.G."/>
            <person name="Pinheiro D.G."/>
        </authorList>
    </citation>
    <scope>NUCLEOTIDE SEQUENCE</scope>
    <source>
        <strain evidence="1">USP_RPSP 00005682</strain>
        <tissue evidence="1">Whole individual</tissue>
    </source>
</reference>
<feature type="non-terminal residue" evidence="1">
    <location>
        <position position="70"/>
    </location>
</feature>
<accession>A0A833RKJ7</accession>
<proteinExistence type="predicted"/>
<comment type="caution">
    <text evidence="1">The sequence shown here is derived from an EMBL/GenBank/DDBJ whole genome shotgun (WGS) entry which is preliminary data.</text>
</comment>
<evidence type="ECO:0000313" key="1">
    <source>
        <dbReference type="EMBL" id="KAF3419806.1"/>
    </source>
</evidence>
<name>A0A833RKJ7_9HYME</name>
<dbReference type="EMBL" id="WNWW01001604">
    <property type="protein sequence ID" value="KAF3419806.1"/>
    <property type="molecule type" value="Genomic_DNA"/>
</dbReference>
<keyword evidence="2" id="KW-1185">Reference proteome</keyword>
<protein>
    <submittedName>
        <fullName evidence="1">Uncharacterized protein</fullName>
    </submittedName>
</protein>
<dbReference type="AlphaFoldDB" id="A0A833RKJ7"/>
<dbReference type="Proteomes" id="UP000655588">
    <property type="component" value="Unassembled WGS sequence"/>
</dbReference>
<evidence type="ECO:0000313" key="2">
    <source>
        <dbReference type="Proteomes" id="UP000655588"/>
    </source>
</evidence>
<sequence length="70" mass="7729">AYNPKWVPQVTKHSIYAAGISVEFCSHIIHSYLKSTKNTKLDRASDALNEMGSSVRCFQSGGINGKMILQ</sequence>